<dbReference type="Proteomes" id="UP000181981">
    <property type="component" value="Unassembled WGS sequence"/>
</dbReference>
<evidence type="ECO:0000313" key="2">
    <source>
        <dbReference type="EMBL" id="SET60220.1"/>
    </source>
</evidence>
<dbReference type="EMBL" id="FOHT01000017">
    <property type="protein sequence ID" value="SET60220.1"/>
    <property type="molecule type" value="Genomic_DNA"/>
</dbReference>
<dbReference type="Gene3D" id="3.40.50.880">
    <property type="match status" value="1"/>
</dbReference>
<dbReference type="PANTHER" id="PTHR42695:SF5">
    <property type="entry name" value="GLUTAMINE AMIDOTRANSFERASE YLR126C-RELATED"/>
    <property type="match status" value="1"/>
</dbReference>
<dbReference type="PANTHER" id="PTHR42695">
    <property type="entry name" value="GLUTAMINE AMIDOTRANSFERASE YLR126C-RELATED"/>
    <property type="match status" value="1"/>
</dbReference>
<dbReference type="Pfam" id="PF00117">
    <property type="entry name" value="GATase"/>
    <property type="match status" value="1"/>
</dbReference>
<feature type="domain" description="Glutamine amidotransferase" evidence="1">
    <location>
        <begin position="47"/>
        <end position="193"/>
    </location>
</feature>
<name>A0A1I0FPL8_9BACT</name>
<reference evidence="2 3" key="1">
    <citation type="submission" date="2016-10" db="EMBL/GenBank/DDBJ databases">
        <authorList>
            <person name="de Groot N.N."/>
        </authorList>
    </citation>
    <scope>NUCLEOTIDE SEQUENCE [LARGE SCALE GENOMIC DNA]</scope>
    <source>
        <strain evidence="2 3">DSM 25947</strain>
    </source>
</reference>
<gene>
    <name evidence="2" type="ORF">SAMN05444285_11772</name>
</gene>
<dbReference type="InterPro" id="IPR029062">
    <property type="entry name" value="Class_I_gatase-like"/>
</dbReference>
<organism evidence="2 3">
    <name type="scientific">Draconibacterium orientale</name>
    <dbReference type="NCBI Taxonomy" id="1168034"/>
    <lineage>
        <taxon>Bacteria</taxon>
        <taxon>Pseudomonadati</taxon>
        <taxon>Bacteroidota</taxon>
        <taxon>Bacteroidia</taxon>
        <taxon>Marinilabiliales</taxon>
        <taxon>Prolixibacteraceae</taxon>
        <taxon>Draconibacterium</taxon>
    </lineage>
</organism>
<dbReference type="SUPFAM" id="SSF52317">
    <property type="entry name" value="Class I glutamine amidotransferase-like"/>
    <property type="match status" value="1"/>
</dbReference>
<dbReference type="AlphaFoldDB" id="A0A1I0FPL8"/>
<evidence type="ECO:0000313" key="3">
    <source>
        <dbReference type="Proteomes" id="UP000181981"/>
    </source>
</evidence>
<evidence type="ECO:0000259" key="1">
    <source>
        <dbReference type="Pfam" id="PF00117"/>
    </source>
</evidence>
<accession>A0A1I0FPL8</accession>
<proteinExistence type="predicted"/>
<dbReference type="GO" id="GO:0005829">
    <property type="term" value="C:cytosol"/>
    <property type="evidence" value="ECO:0007669"/>
    <property type="project" value="TreeGrafter"/>
</dbReference>
<sequence length="205" mass="23403">MKWDAIRLFMNSTKQNSMAELLVVNNAEPGIREFAEPILQIISDAGSTPAFIEYAECPATNLSAFDGIILSGSPQGDDIVEHHAPYFQWIKYLEKPVLGICAGHHITGYLYGAKLLRSQEPESGDFEVKIVKTDPLFNELPQKFTVRQMHNDSITLPNDFELLLTSSSCKNQLMKHKNKPLYTCQFHPEFYNHRLIRNFIELCKK</sequence>
<protein>
    <submittedName>
        <fullName evidence="2">GMP synthase (Glutamine-hydrolysing)</fullName>
    </submittedName>
</protein>
<dbReference type="PROSITE" id="PS51273">
    <property type="entry name" value="GATASE_TYPE_1"/>
    <property type="match status" value="1"/>
</dbReference>
<dbReference type="InterPro" id="IPR044992">
    <property type="entry name" value="ChyE-like"/>
</dbReference>
<dbReference type="InterPro" id="IPR017926">
    <property type="entry name" value="GATASE"/>
</dbReference>